<keyword evidence="5" id="KW-0472">Membrane</keyword>
<dbReference type="SUPFAM" id="SSF81573">
    <property type="entry name" value="F1F0 ATP synthase subunit B, membrane domain"/>
    <property type="match status" value="1"/>
</dbReference>
<reference evidence="11 12" key="1">
    <citation type="journal article" date="1992" name="Lakartidningen">
        <title>[Penicillin V and not amoxicillin is the first choice preparation in acute otitis].</title>
        <authorList>
            <person name="Kamme C."/>
            <person name="Lundgren K."/>
            <person name="Prellner K."/>
        </authorList>
    </citation>
    <scope>NUCLEOTIDE SEQUENCE [LARGE SCALE GENOMIC DNA]</scope>
    <source>
        <strain evidence="10 11">PC3714II</strain>
        <strain evidence="9 12">W1</strain>
    </source>
</reference>
<organism evidence="9 12">
    <name type="scientific">Brachyspira aalborgi</name>
    <dbReference type="NCBI Taxonomy" id="29522"/>
    <lineage>
        <taxon>Bacteria</taxon>
        <taxon>Pseudomonadati</taxon>
        <taxon>Spirochaetota</taxon>
        <taxon>Spirochaetia</taxon>
        <taxon>Brachyspirales</taxon>
        <taxon>Brachyspiraceae</taxon>
        <taxon>Brachyspira</taxon>
    </lineage>
</organism>
<dbReference type="Proteomes" id="UP000325116">
    <property type="component" value="Unassembled WGS sequence"/>
</dbReference>
<dbReference type="InterPro" id="IPR004087">
    <property type="entry name" value="KH_dom"/>
</dbReference>
<keyword evidence="5" id="KW-0812">Transmembrane</keyword>
<dbReference type="InterPro" id="IPR028987">
    <property type="entry name" value="ATP_synth_B-like_membr_sf"/>
</dbReference>
<dbReference type="SUPFAM" id="SSF54791">
    <property type="entry name" value="Eukaryotic type KH-domain (KH-domain type I)"/>
    <property type="match status" value="1"/>
</dbReference>
<dbReference type="PANTHER" id="PTHR12826:SF15">
    <property type="entry name" value="RIBONUCLEASE Y"/>
    <property type="match status" value="1"/>
</dbReference>
<comment type="function">
    <text evidence="5">Endoribonuclease that initiates mRNA decay.</text>
</comment>
<feature type="region of interest" description="Disordered" evidence="7">
    <location>
        <begin position="52"/>
        <end position="74"/>
    </location>
</feature>
<dbReference type="InterPro" id="IPR022711">
    <property type="entry name" value="RNase_Y_N"/>
</dbReference>
<dbReference type="AlphaFoldDB" id="A0A5C8CK17"/>
<evidence type="ECO:0000256" key="5">
    <source>
        <dbReference type="HAMAP-Rule" id="MF_00335"/>
    </source>
</evidence>
<evidence type="ECO:0000259" key="8">
    <source>
        <dbReference type="PROSITE" id="PS51831"/>
    </source>
</evidence>
<evidence type="ECO:0000313" key="11">
    <source>
        <dbReference type="Proteomes" id="UP000324574"/>
    </source>
</evidence>
<dbReference type="InterPro" id="IPR003607">
    <property type="entry name" value="HD/PDEase_dom"/>
</dbReference>
<dbReference type="Pfam" id="PF00013">
    <property type="entry name" value="KH_1"/>
    <property type="match status" value="1"/>
</dbReference>
<dbReference type="CDD" id="cd00077">
    <property type="entry name" value="HDc"/>
    <property type="match status" value="1"/>
</dbReference>
<dbReference type="PANTHER" id="PTHR12826">
    <property type="entry name" value="RIBONUCLEASE Y"/>
    <property type="match status" value="1"/>
</dbReference>
<reference evidence="9" key="2">
    <citation type="submission" date="2019-01" db="EMBL/GenBank/DDBJ databases">
        <authorList>
            <person name="Thorell K."/>
        </authorList>
    </citation>
    <scope>NUCLEOTIDE SEQUENCE</scope>
    <source>
        <strain evidence="10">PC3714II</strain>
        <strain evidence="9">W1</strain>
    </source>
</reference>
<feature type="transmembrane region" description="Helical" evidence="5">
    <location>
        <begin position="6"/>
        <end position="26"/>
    </location>
</feature>
<evidence type="ECO:0000256" key="6">
    <source>
        <dbReference type="NCBIfam" id="TIGR03319"/>
    </source>
</evidence>
<keyword evidence="5" id="KW-1003">Cell membrane</keyword>
<dbReference type="InterPro" id="IPR004088">
    <property type="entry name" value="KH_dom_type_1"/>
</dbReference>
<evidence type="ECO:0000313" key="9">
    <source>
        <dbReference type="EMBL" id="TXJ13276.1"/>
    </source>
</evidence>
<dbReference type="InterPro" id="IPR006675">
    <property type="entry name" value="HDIG_dom"/>
</dbReference>
<dbReference type="PROSITE" id="PS51831">
    <property type="entry name" value="HD"/>
    <property type="match status" value="1"/>
</dbReference>
<evidence type="ECO:0000313" key="10">
    <source>
        <dbReference type="EMBL" id="TXJ44091.1"/>
    </source>
</evidence>
<dbReference type="InterPro" id="IPR036612">
    <property type="entry name" value="KH_dom_type_1_sf"/>
</dbReference>
<dbReference type="GO" id="GO:0006402">
    <property type="term" value="P:mRNA catabolic process"/>
    <property type="evidence" value="ECO:0007669"/>
    <property type="project" value="UniProtKB-UniRule"/>
</dbReference>
<feature type="domain" description="HD" evidence="8">
    <location>
        <begin position="327"/>
        <end position="420"/>
    </location>
</feature>
<keyword evidence="2 5" id="KW-0255">Endonuclease</keyword>
<dbReference type="InterPro" id="IPR006674">
    <property type="entry name" value="HD_domain"/>
</dbReference>
<dbReference type="HAMAP" id="MF_00335">
    <property type="entry name" value="RNase_Y"/>
    <property type="match status" value="1"/>
</dbReference>
<evidence type="ECO:0000256" key="7">
    <source>
        <dbReference type="SAM" id="MobiDB-lite"/>
    </source>
</evidence>
<keyword evidence="5" id="KW-1133">Transmembrane helix</keyword>
<dbReference type="CDD" id="cd22431">
    <property type="entry name" value="KH-I_RNaseY"/>
    <property type="match status" value="1"/>
</dbReference>
<evidence type="ECO:0000256" key="2">
    <source>
        <dbReference type="ARBA" id="ARBA00022759"/>
    </source>
</evidence>
<comment type="similarity">
    <text evidence="5">Belongs to the RNase Y family.</text>
</comment>
<dbReference type="SMART" id="SM00322">
    <property type="entry name" value="KH"/>
    <property type="match status" value="1"/>
</dbReference>
<evidence type="ECO:0000256" key="4">
    <source>
        <dbReference type="ARBA" id="ARBA00022884"/>
    </source>
</evidence>
<comment type="subcellular location">
    <subcellularLocation>
        <location evidence="5">Cell membrane</location>
        <topology evidence="5">Single-pass membrane protein</topology>
    </subcellularLocation>
</comment>
<dbReference type="Pfam" id="PF12072">
    <property type="entry name" value="RNase_Y_N"/>
    <property type="match status" value="1"/>
</dbReference>
<dbReference type="Proteomes" id="UP000324574">
    <property type="component" value="Unassembled WGS sequence"/>
</dbReference>
<protein>
    <recommendedName>
        <fullName evidence="5 6">Ribonuclease Y</fullName>
        <shortName evidence="5">RNase Y</shortName>
        <ecNumber evidence="5 6">3.1.-.-</ecNumber>
    </recommendedName>
</protein>
<dbReference type="EMBL" id="SAXT01000001">
    <property type="protein sequence ID" value="TXJ13276.1"/>
    <property type="molecule type" value="Genomic_DNA"/>
</dbReference>
<dbReference type="GO" id="GO:0003723">
    <property type="term" value="F:RNA binding"/>
    <property type="evidence" value="ECO:0007669"/>
    <property type="project" value="UniProtKB-UniRule"/>
</dbReference>
<dbReference type="SMART" id="SM00471">
    <property type="entry name" value="HDc"/>
    <property type="match status" value="1"/>
</dbReference>
<dbReference type="EMBL" id="SAYG01000009">
    <property type="protein sequence ID" value="TXJ44091.1"/>
    <property type="molecule type" value="Genomic_DNA"/>
</dbReference>
<comment type="caution">
    <text evidence="9">The sequence shown here is derived from an EMBL/GenBank/DDBJ whole genome shotgun (WGS) entry which is preliminary data.</text>
</comment>
<keyword evidence="1 5" id="KW-0540">Nuclease</keyword>
<dbReference type="NCBIfam" id="TIGR03319">
    <property type="entry name" value="RNase_Y"/>
    <property type="match status" value="1"/>
</dbReference>
<gene>
    <name evidence="5 9" type="primary">rny</name>
    <name evidence="10" type="ORF">EPJ70_07585</name>
    <name evidence="9" type="ORF">EPJ80_00575</name>
</gene>
<dbReference type="SUPFAM" id="SSF109604">
    <property type="entry name" value="HD-domain/PDEase-like"/>
    <property type="match status" value="1"/>
</dbReference>
<dbReference type="InterPro" id="IPR017705">
    <property type="entry name" value="Ribonuclease_Y"/>
</dbReference>
<dbReference type="RefSeq" id="WP_147526807.1">
    <property type="nucleotide sequence ID" value="NZ_CATXRK010000103.1"/>
</dbReference>
<evidence type="ECO:0000256" key="3">
    <source>
        <dbReference type="ARBA" id="ARBA00022801"/>
    </source>
</evidence>
<dbReference type="GO" id="GO:0005886">
    <property type="term" value="C:plasma membrane"/>
    <property type="evidence" value="ECO:0007669"/>
    <property type="project" value="UniProtKB-SubCell"/>
</dbReference>
<keyword evidence="3 5" id="KW-0378">Hydrolase</keyword>
<name>A0A5C8CK17_9SPIR</name>
<evidence type="ECO:0000313" key="12">
    <source>
        <dbReference type="Proteomes" id="UP000325116"/>
    </source>
</evidence>
<feature type="compositionally biased region" description="Basic and acidic residues" evidence="7">
    <location>
        <begin position="64"/>
        <end position="74"/>
    </location>
</feature>
<proteinExistence type="inferred from homology"/>
<dbReference type="PROSITE" id="PS50084">
    <property type="entry name" value="KH_TYPE_1"/>
    <property type="match status" value="1"/>
</dbReference>
<dbReference type="Pfam" id="PF01966">
    <property type="entry name" value="HD"/>
    <property type="match status" value="1"/>
</dbReference>
<sequence length="511" mass="57334">MNASIMIIITSVVVGIVLGYLIRFVMAKMDANSAELRKHKIIQEAKEKAESERKHAISSANSEIQKERHKLENENRDRRAEIQKLENRVLQREANIDKKSQYLEDKERNIENKMKQIKEKEEKLERIIEEERKELEKISGFSAEEAKNALIKGIEEDAKKSAAKIVDNIEKNAIETGERKAREIIVQTIQRISSDVTQETSVTSVSLPSEEMKGRIIGREGRNIRMLETLTGVDIIIDDTPEAVVISCFDPVRKHIAKVSLEKLILDGRIHPARIEEVVEKTRKEVEDSIISAGENAIADLNLTAMHHELVRHMGRLQYRTSYGQNMLLHSKEVANIAAMIAAEIGADVEMAKRGAFLHDIGKAIEVEGEGSHAMSGADLAKRCGEKEEIVNSIRAHHNDVGTQTVEAVIVKAADAISAARPGARMESFENYIKRLDNLEKIADSIDGVEKSFAIQAGRELRVMAKSDIVDDAQAKQIARDIAKRIEDELKYPGIIRVTVIRETRAVEVAR</sequence>
<accession>A0A5C8CK17</accession>
<dbReference type="NCBIfam" id="TIGR00277">
    <property type="entry name" value="HDIG"/>
    <property type="match status" value="1"/>
</dbReference>
<dbReference type="EC" id="3.1.-.-" evidence="5 6"/>
<evidence type="ECO:0000256" key="1">
    <source>
        <dbReference type="ARBA" id="ARBA00022722"/>
    </source>
</evidence>
<dbReference type="GO" id="GO:0004521">
    <property type="term" value="F:RNA endonuclease activity"/>
    <property type="evidence" value="ECO:0007669"/>
    <property type="project" value="UniProtKB-UniRule"/>
</dbReference>
<dbReference type="Gene3D" id="3.30.1370.10">
    <property type="entry name" value="K Homology domain, type 1"/>
    <property type="match status" value="1"/>
</dbReference>
<dbReference type="GO" id="GO:0016787">
    <property type="term" value="F:hydrolase activity"/>
    <property type="evidence" value="ECO:0007669"/>
    <property type="project" value="UniProtKB-KW"/>
</dbReference>
<keyword evidence="4 5" id="KW-0694">RNA-binding</keyword>
<dbReference type="Gene3D" id="1.10.3210.10">
    <property type="entry name" value="Hypothetical protein af1432"/>
    <property type="match status" value="1"/>
</dbReference>